<keyword evidence="7 16" id="KW-1133">Transmembrane helix</keyword>
<protein>
    <recommendedName>
        <fullName evidence="12">Probable peptidoglycan glycosyltransferase FtsW</fullName>
        <ecNumber evidence="14">2.4.99.28</ecNumber>
    </recommendedName>
    <alternativeName>
        <fullName evidence="13">Cell division protein FtsW</fullName>
    </alternativeName>
    <alternativeName>
        <fullName evidence="10">Cell wall polymerase</fullName>
    </alternativeName>
    <alternativeName>
        <fullName evidence="9">Peptidoglycan polymerase</fullName>
    </alternativeName>
</protein>
<name>A0A2H3NJK5_9BACT</name>
<keyword evidence="2" id="KW-0328">Glycosyltransferase</keyword>
<keyword evidence="18" id="KW-1185">Reference proteome</keyword>
<dbReference type="AlphaFoldDB" id="A0A2H3NJK5"/>
<feature type="transmembrane region" description="Helical" evidence="16">
    <location>
        <begin position="196"/>
        <end position="213"/>
    </location>
</feature>
<dbReference type="GO" id="GO:0005886">
    <property type="term" value="C:plasma membrane"/>
    <property type="evidence" value="ECO:0007669"/>
    <property type="project" value="TreeGrafter"/>
</dbReference>
<keyword evidence="8 16" id="KW-0472">Membrane</keyword>
<keyword evidence="17" id="KW-0131">Cell cycle</keyword>
<dbReference type="GO" id="GO:0032153">
    <property type="term" value="C:cell division site"/>
    <property type="evidence" value="ECO:0007669"/>
    <property type="project" value="TreeGrafter"/>
</dbReference>
<keyword evidence="4 16" id="KW-0812">Transmembrane</keyword>
<dbReference type="GO" id="GO:0009252">
    <property type="term" value="P:peptidoglycan biosynthetic process"/>
    <property type="evidence" value="ECO:0007669"/>
    <property type="project" value="UniProtKB-KW"/>
</dbReference>
<sequence length="387" mass="41325">MLKLIAALRDRFYALPPANKYVTWTVLVLSAVGVVAVYSAITFFADVNSGGNTELFLLRHVLRVGIALLAMFAMSLVDYRLLARYSRVLLVGALGLLLVVKLMGLVTEGPARWIRVGGVGFQPSDLARVALLLYVGVLLTKKQEYIKSFSRSFLPVLVWVGATVLLVGLEDLSTSAVMVMGVIAMCFVARVSATQISTLALLGLVMAAGLILAEPHRAARVESFVGVDLFDTTDAEYVLDEQGEGYQARQARIAFAMGGLTGVGPGKSTQRDFLPTPYNDFIFAIVAEEYGLLGALGLLFAFGLLLFQGFLRIARNAPDPLGAFLATGFTTLIVLYGFIHAGVSCGLLPVTGLPLPFVSYGGTSMLANGVMAGILLNISRQTSTDAK</sequence>
<dbReference type="GO" id="GO:0051301">
    <property type="term" value="P:cell division"/>
    <property type="evidence" value="ECO:0007669"/>
    <property type="project" value="UniProtKB-KW"/>
</dbReference>
<evidence type="ECO:0000313" key="18">
    <source>
        <dbReference type="Proteomes" id="UP000221024"/>
    </source>
</evidence>
<feature type="transmembrane region" description="Helical" evidence="16">
    <location>
        <begin position="357"/>
        <end position="378"/>
    </location>
</feature>
<evidence type="ECO:0000313" key="17">
    <source>
        <dbReference type="EMBL" id="PEN05757.1"/>
    </source>
</evidence>
<dbReference type="InterPro" id="IPR001182">
    <property type="entry name" value="FtsW/RodA"/>
</dbReference>
<reference evidence="17 18" key="1">
    <citation type="submission" date="2017-10" db="EMBL/GenBank/DDBJ databases">
        <title>Draft genome of Longimonas halophila.</title>
        <authorList>
            <person name="Goh K.M."/>
            <person name="Shamsir M.S."/>
            <person name="Lim S.W."/>
        </authorList>
    </citation>
    <scope>NUCLEOTIDE SEQUENCE [LARGE SCALE GENOMIC DNA]</scope>
    <source>
        <strain evidence="17 18">KCTC 42399</strain>
    </source>
</reference>
<feature type="transmembrane region" description="Helical" evidence="16">
    <location>
        <begin position="152"/>
        <end position="169"/>
    </location>
</feature>
<evidence type="ECO:0000256" key="2">
    <source>
        <dbReference type="ARBA" id="ARBA00022676"/>
    </source>
</evidence>
<accession>A0A2H3NJK5</accession>
<dbReference type="EC" id="2.4.99.28" evidence="14"/>
<dbReference type="PANTHER" id="PTHR30474">
    <property type="entry name" value="CELL CYCLE PROTEIN"/>
    <property type="match status" value="1"/>
</dbReference>
<dbReference type="GO" id="GO:0008955">
    <property type="term" value="F:peptidoglycan glycosyltransferase activity"/>
    <property type="evidence" value="ECO:0007669"/>
    <property type="project" value="UniProtKB-EC"/>
</dbReference>
<dbReference type="GO" id="GO:0008360">
    <property type="term" value="P:regulation of cell shape"/>
    <property type="evidence" value="ECO:0007669"/>
    <property type="project" value="UniProtKB-KW"/>
</dbReference>
<feature type="transmembrane region" description="Helical" evidence="16">
    <location>
        <begin position="88"/>
        <end position="107"/>
    </location>
</feature>
<dbReference type="RefSeq" id="WP_098062819.1">
    <property type="nucleotide sequence ID" value="NZ_PDEP01000011.1"/>
</dbReference>
<dbReference type="EMBL" id="PDEP01000011">
    <property type="protein sequence ID" value="PEN05757.1"/>
    <property type="molecule type" value="Genomic_DNA"/>
</dbReference>
<evidence type="ECO:0000256" key="1">
    <source>
        <dbReference type="ARBA" id="ARBA00004141"/>
    </source>
</evidence>
<feature type="transmembrane region" description="Helical" evidence="16">
    <location>
        <begin position="175"/>
        <end position="191"/>
    </location>
</feature>
<gene>
    <name evidence="17" type="ORF">CRI93_11675</name>
</gene>
<feature type="transmembrane region" description="Helical" evidence="16">
    <location>
        <begin position="119"/>
        <end position="140"/>
    </location>
</feature>
<evidence type="ECO:0000256" key="12">
    <source>
        <dbReference type="ARBA" id="ARBA00041185"/>
    </source>
</evidence>
<evidence type="ECO:0000256" key="14">
    <source>
        <dbReference type="ARBA" id="ARBA00044770"/>
    </source>
</evidence>
<evidence type="ECO:0000256" key="10">
    <source>
        <dbReference type="ARBA" id="ARBA00033270"/>
    </source>
</evidence>
<feature type="transmembrane region" description="Helical" evidence="16">
    <location>
        <begin position="290"/>
        <end position="311"/>
    </location>
</feature>
<keyword evidence="6" id="KW-0573">Peptidoglycan synthesis</keyword>
<feature type="transmembrane region" description="Helical" evidence="16">
    <location>
        <begin position="323"/>
        <end position="351"/>
    </location>
</feature>
<dbReference type="PANTHER" id="PTHR30474:SF2">
    <property type="entry name" value="PEPTIDOGLYCAN GLYCOSYLTRANSFERASE FTSW-RELATED"/>
    <property type="match status" value="1"/>
</dbReference>
<feature type="transmembrane region" description="Helical" evidence="16">
    <location>
        <begin position="21"/>
        <end position="45"/>
    </location>
</feature>
<evidence type="ECO:0000256" key="11">
    <source>
        <dbReference type="ARBA" id="ARBA00038053"/>
    </source>
</evidence>
<keyword evidence="5" id="KW-0133">Cell shape</keyword>
<organism evidence="17 18">
    <name type="scientific">Longimonas halophila</name>
    <dbReference type="NCBI Taxonomy" id="1469170"/>
    <lineage>
        <taxon>Bacteria</taxon>
        <taxon>Pseudomonadati</taxon>
        <taxon>Rhodothermota</taxon>
        <taxon>Rhodothermia</taxon>
        <taxon>Rhodothermales</taxon>
        <taxon>Salisaetaceae</taxon>
        <taxon>Longimonas</taxon>
    </lineage>
</organism>
<evidence type="ECO:0000256" key="9">
    <source>
        <dbReference type="ARBA" id="ARBA00032370"/>
    </source>
</evidence>
<evidence type="ECO:0000256" key="7">
    <source>
        <dbReference type="ARBA" id="ARBA00022989"/>
    </source>
</evidence>
<evidence type="ECO:0000256" key="8">
    <source>
        <dbReference type="ARBA" id="ARBA00023136"/>
    </source>
</evidence>
<evidence type="ECO:0000256" key="16">
    <source>
        <dbReference type="SAM" id="Phobius"/>
    </source>
</evidence>
<evidence type="ECO:0000256" key="6">
    <source>
        <dbReference type="ARBA" id="ARBA00022984"/>
    </source>
</evidence>
<evidence type="ECO:0000256" key="15">
    <source>
        <dbReference type="ARBA" id="ARBA00049902"/>
    </source>
</evidence>
<dbReference type="Proteomes" id="UP000221024">
    <property type="component" value="Unassembled WGS sequence"/>
</dbReference>
<feature type="transmembrane region" description="Helical" evidence="16">
    <location>
        <begin position="57"/>
        <end position="76"/>
    </location>
</feature>
<keyword evidence="3" id="KW-0808">Transferase</keyword>
<proteinExistence type="inferred from homology"/>
<keyword evidence="17" id="KW-0132">Cell division</keyword>
<dbReference type="OrthoDB" id="9812661at2"/>
<comment type="catalytic activity">
    <reaction evidence="15">
        <text>[GlcNAc-(1-&gt;4)-Mur2Ac(oyl-L-Ala-gamma-D-Glu-L-Lys-D-Ala-D-Ala)](n)-di-trans,octa-cis-undecaprenyl diphosphate + beta-D-GlcNAc-(1-&gt;4)-Mur2Ac(oyl-L-Ala-gamma-D-Glu-L-Lys-D-Ala-D-Ala)-di-trans,octa-cis-undecaprenyl diphosphate = [GlcNAc-(1-&gt;4)-Mur2Ac(oyl-L-Ala-gamma-D-Glu-L-Lys-D-Ala-D-Ala)](n+1)-di-trans,octa-cis-undecaprenyl diphosphate + di-trans,octa-cis-undecaprenyl diphosphate + H(+)</text>
        <dbReference type="Rhea" id="RHEA:23708"/>
        <dbReference type="Rhea" id="RHEA-COMP:9602"/>
        <dbReference type="Rhea" id="RHEA-COMP:9603"/>
        <dbReference type="ChEBI" id="CHEBI:15378"/>
        <dbReference type="ChEBI" id="CHEBI:58405"/>
        <dbReference type="ChEBI" id="CHEBI:60033"/>
        <dbReference type="ChEBI" id="CHEBI:78435"/>
        <dbReference type="EC" id="2.4.99.28"/>
    </reaction>
</comment>
<dbReference type="Pfam" id="PF01098">
    <property type="entry name" value="FTSW_RODA_SPOVE"/>
    <property type="match status" value="1"/>
</dbReference>
<comment type="caution">
    <text evidence="17">The sequence shown here is derived from an EMBL/GenBank/DDBJ whole genome shotgun (WGS) entry which is preliminary data.</text>
</comment>
<dbReference type="GO" id="GO:0015648">
    <property type="term" value="F:lipid-linked peptidoglycan transporter activity"/>
    <property type="evidence" value="ECO:0007669"/>
    <property type="project" value="TreeGrafter"/>
</dbReference>
<evidence type="ECO:0000256" key="13">
    <source>
        <dbReference type="ARBA" id="ARBA00041418"/>
    </source>
</evidence>
<evidence type="ECO:0000256" key="5">
    <source>
        <dbReference type="ARBA" id="ARBA00022960"/>
    </source>
</evidence>
<evidence type="ECO:0000256" key="3">
    <source>
        <dbReference type="ARBA" id="ARBA00022679"/>
    </source>
</evidence>
<comment type="similarity">
    <text evidence="11">Belongs to the SEDS family. FtsW subfamily.</text>
</comment>
<evidence type="ECO:0000256" key="4">
    <source>
        <dbReference type="ARBA" id="ARBA00022692"/>
    </source>
</evidence>
<comment type="subcellular location">
    <subcellularLocation>
        <location evidence="1">Membrane</location>
        <topology evidence="1">Multi-pass membrane protein</topology>
    </subcellularLocation>
</comment>